<dbReference type="SMART" id="SM00419">
    <property type="entry name" value="HTH_CRP"/>
    <property type="match status" value="1"/>
</dbReference>
<feature type="region of interest" description="Disordered" evidence="4">
    <location>
        <begin position="230"/>
        <end position="253"/>
    </location>
</feature>
<organism evidence="6 7">
    <name type="scientific">Prosthecodimorpha staleyi</name>
    <dbReference type="NCBI Taxonomy" id="2840188"/>
    <lineage>
        <taxon>Bacteria</taxon>
        <taxon>Pseudomonadati</taxon>
        <taxon>Pseudomonadota</taxon>
        <taxon>Alphaproteobacteria</taxon>
        <taxon>Hyphomicrobiales</taxon>
        <taxon>Ancalomicrobiaceae</taxon>
        <taxon>Prosthecodimorpha</taxon>
    </lineage>
</organism>
<dbReference type="SUPFAM" id="SSF46785">
    <property type="entry name" value="Winged helix' DNA-binding domain"/>
    <property type="match status" value="1"/>
</dbReference>
<dbReference type="PROSITE" id="PS51063">
    <property type="entry name" value="HTH_CRP_2"/>
    <property type="match status" value="1"/>
</dbReference>
<dbReference type="Proteomes" id="UP000766595">
    <property type="component" value="Unassembled WGS sequence"/>
</dbReference>
<evidence type="ECO:0000259" key="5">
    <source>
        <dbReference type="PROSITE" id="PS51063"/>
    </source>
</evidence>
<name>A0A947D1H9_9HYPH</name>
<protein>
    <submittedName>
        <fullName evidence="6">Helix-turn-helix domain-containing protein</fullName>
    </submittedName>
</protein>
<evidence type="ECO:0000256" key="2">
    <source>
        <dbReference type="ARBA" id="ARBA00023125"/>
    </source>
</evidence>
<dbReference type="Gene3D" id="2.60.120.10">
    <property type="entry name" value="Jelly Rolls"/>
    <property type="match status" value="1"/>
</dbReference>
<dbReference type="Pfam" id="PF13545">
    <property type="entry name" value="HTH_Crp_2"/>
    <property type="match status" value="1"/>
</dbReference>
<evidence type="ECO:0000256" key="3">
    <source>
        <dbReference type="ARBA" id="ARBA00023163"/>
    </source>
</evidence>
<feature type="domain" description="HTH crp-type" evidence="5">
    <location>
        <begin position="150"/>
        <end position="221"/>
    </location>
</feature>
<keyword evidence="7" id="KW-1185">Reference proteome</keyword>
<dbReference type="InterPro" id="IPR014710">
    <property type="entry name" value="RmlC-like_jellyroll"/>
</dbReference>
<comment type="caution">
    <text evidence="6">The sequence shown here is derived from an EMBL/GenBank/DDBJ whole genome shotgun (WGS) entry which is preliminary data.</text>
</comment>
<keyword evidence="2" id="KW-0238">DNA-binding</keyword>
<proteinExistence type="predicted"/>
<evidence type="ECO:0000256" key="1">
    <source>
        <dbReference type="ARBA" id="ARBA00023015"/>
    </source>
</evidence>
<evidence type="ECO:0000313" key="6">
    <source>
        <dbReference type="EMBL" id="MBT9289228.1"/>
    </source>
</evidence>
<gene>
    <name evidence="6" type="ORF">KL771_07180</name>
</gene>
<dbReference type="InterPro" id="IPR036390">
    <property type="entry name" value="WH_DNA-bd_sf"/>
</dbReference>
<dbReference type="PRINTS" id="PR00034">
    <property type="entry name" value="HTHCRP"/>
</dbReference>
<dbReference type="Pfam" id="PF00027">
    <property type="entry name" value="cNMP_binding"/>
    <property type="match status" value="1"/>
</dbReference>
<dbReference type="AlphaFoldDB" id="A0A947D1H9"/>
<dbReference type="SUPFAM" id="SSF51206">
    <property type="entry name" value="cAMP-binding domain-like"/>
    <property type="match status" value="1"/>
</dbReference>
<dbReference type="Gene3D" id="1.10.10.10">
    <property type="entry name" value="Winged helix-like DNA-binding domain superfamily/Winged helix DNA-binding domain"/>
    <property type="match status" value="1"/>
</dbReference>
<sequence>MLRERETDLAGLPPNVIGASALSPARTGEDAVRDSRVLGLGPVREFAPRTVLHGEGDRKHGITTIVTGCVALTKSLGDGRRQIVDLLGPGDAIGLDSGLIHVCGAEAVTRVRLRARRAEPAPADDAMALYEQATRALSRQRDHAFLLGRKSARERVASGLIRLQAVLGVGDGPFHCPLTRQDLGDWLGLVIETVSRTLSSFQREGLLLIQDQSRFEILDRYGIAAAAALPTPSARESRPPRRTGIPATLGHAA</sequence>
<dbReference type="GO" id="GO:0003677">
    <property type="term" value="F:DNA binding"/>
    <property type="evidence" value="ECO:0007669"/>
    <property type="project" value="UniProtKB-KW"/>
</dbReference>
<accession>A0A947D1H9</accession>
<dbReference type="CDD" id="cd00038">
    <property type="entry name" value="CAP_ED"/>
    <property type="match status" value="1"/>
</dbReference>
<keyword evidence="3" id="KW-0804">Transcription</keyword>
<evidence type="ECO:0000256" key="4">
    <source>
        <dbReference type="SAM" id="MobiDB-lite"/>
    </source>
</evidence>
<keyword evidence="1" id="KW-0805">Transcription regulation</keyword>
<dbReference type="EMBL" id="JAHHZF010000003">
    <property type="protein sequence ID" value="MBT9289228.1"/>
    <property type="molecule type" value="Genomic_DNA"/>
</dbReference>
<dbReference type="InterPro" id="IPR018490">
    <property type="entry name" value="cNMP-bd_dom_sf"/>
</dbReference>
<reference evidence="6 7" key="1">
    <citation type="submission" date="2021-06" db="EMBL/GenBank/DDBJ databases">
        <authorList>
            <person name="Grouzdev D.S."/>
            <person name="Koziaeva V."/>
        </authorList>
    </citation>
    <scope>NUCLEOTIDE SEQUENCE [LARGE SCALE GENOMIC DNA]</scope>
    <source>
        <strain evidence="6 7">22</strain>
    </source>
</reference>
<dbReference type="InterPro" id="IPR000595">
    <property type="entry name" value="cNMP-bd_dom"/>
</dbReference>
<dbReference type="InterPro" id="IPR036388">
    <property type="entry name" value="WH-like_DNA-bd_sf"/>
</dbReference>
<dbReference type="CDD" id="cd00092">
    <property type="entry name" value="HTH_CRP"/>
    <property type="match status" value="1"/>
</dbReference>
<dbReference type="GO" id="GO:0006355">
    <property type="term" value="P:regulation of DNA-templated transcription"/>
    <property type="evidence" value="ECO:0007669"/>
    <property type="project" value="InterPro"/>
</dbReference>
<dbReference type="RefSeq" id="WP_261967869.1">
    <property type="nucleotide sequence ID" value="NZ_JAHHZF010000003.1"/>
</dbReference>
<dbReference type="InterPro" id="IPR012318">
    <property type="entry name" value="HTH_CRP"/>
</dbReference>
<evidence type="ECO:0000313" key="7">
    <source>
        <dbReference type="Proteomes" id="UP000766595"/>
    </source>
</evidence>